<dbReference type="AlphaFoldDB" id="A0A2A9MN64"/>
<keyword evidence="1 3" id="KW-0802">TPR repeat</keyword>
<comment type="caution">
    <text evidence="6">The sequence shown here is derived from an EMBL/GenBank/DDBJ whole genome shotgun (WGS) entry which is preliminary data.</text>
</comment>
<dbReference type="Pfam" id="PF13176">
    <property type="entry name" value="TPR_7"/>
    <property type="match status" value="1"/>
</dbReference>
<sequence length="402" mass="44018">MGNAVQSPRGRHYGYSSMQSAGGLDLPLNIRKPPMCCGGDKHSGAPDHGYSVMCCQSNGRQVEQFKSREDALTAARYYRERNFDLALHAYSAALDFAAPGAASGERGDAQTSEVLELMGLPRRGKNMSLKLQSSMGCCDDCNRDSSVAQGDASSSASTTLSQGGGSSSRLQSDDLREISLDDSSQREKSNPCEHLRLQAGLEAGRFFARSSSSLALQGAEDPAGIKASNLLSAKICDEIAQMYLTRGEKEEALRYYSRAVCLAPEAVVFIYRRGVVLQLLGREKAAIEAFRRALGVNPNYKAALFNLGTCLMRRDDGRDEALNIFQRLAALEPADDQVLSLVAHCYEMDGRYEEALAYRQRVVQLDPQNFRANRELKQLEQQMSKEGDQLGAARLRRAGTVM</sequence>
<dbReference type="OrthoDB" id="420945at2759"/>
<dbReference type="SMART" id="SM00028">
    <property type="entry name" value="TPR"/>
    <property type="match status" value="4"/>
</dbReference>
<dbReference type="PANTHER" id="PTHR12558:SF13">
    <property type="entry name" value="CELL DIVISION CYCLE PROTEIN 27 HOMOLOG"/>
    <property type="match status" value="1"/>
</dbReference>
<dbReference type="PROSITE" id="PS50005">
    <property type="entry name" value="TPR"/>
    <property type="match status" value="3"/>
</dbReference>
<evidence type="ECO:0000313" key="7">
    <source>
        <dbReference type="Proteomes" id="UP000224006"/>
    </source>
</evidence>
<dbReference type="Pfam" id="PF14559">
    <property type="entry name" value="TPR_19"/>
    <property type="match status" value="1"/>
</dbReference>
<dbReference type="VEuPathDB" id="ToxoDB:BESB_040740"/>
<gene>
    <name evidence="6" type="ORF">BESB_040740</name>
</gene>
<reference evidence="6 7" key="1">
    <citation type="submission" date="2017-09" db="EMBL/GenBank/DDBJ databases">
        <title>Genome sequencing of Besnoitia besnoiti strain Bb-Ger1.</title>
        <authorList>
            <person name="Schares G."/>
            <person name="Venepally P."/>
            <person name="Lorenzi H.A."/>
        </authorList>
    </citation>
    <scope>NUCLEOTIDE SEQUENCE [LARGE SCALE GENOMIC DNA]</scope>
    <source>
        <strain evidence="6 7">Bb-Ger1</strain>
    </source>
</reference>
<dbReference type="SUPFAM" id="SSF48452">
    <property type="entry name" value="TPR-like"/>
    <property type="match status" value="1"/>
</dbReference>
<feature type="repeat" description="TPR" evidence="3">
    <location>
        <begin position="267"/>
        <end position="300"/>
    </location>
</feature>
<dbReference type="Proteomes" id="UP000224006">
    <property type="component" value="Chromosome II"/>
</dbReference>
<feature type="coiled-coil region" evidence="4">
    <location>
        <begin position="369"/>
        <end position="396"/>
    </location>
</feature>
<keyword evidence="7" id="KW-1185">Reference proteome</keyword>
<feature type="compositionally biased region" description="Low complexity" evidence="5">
    <location>
        <begin position="151"/>
        <end position="161"/>
    </location>
</feature>
<dbReference type="RefSeq" id="XP_029221625.1">
    <property type="nucleotide sequence ID" value="XM_029362660.1"/>
</dbReference>
<comment type="similarity">
    <text evidence="2">Belongs to the APC3/CDC27 family.</text>
</comment>
<feature type="repeat" description="TPR" evidence="3">
    <location>
        <begin position="336"/>
        <end position="369"/>
    </location>
</feature>
<evidence type="ECO:0000256" key="4">
    <source>
        <dbReference type="SAM" id="Coils"/>
    </source>
</evidence>
<feature type="region of interest" description="Disordered" evidence="5">
    <location>
        <begin position="148"/>
        <end position="174"/>
    </location>
</feature>
<feature type="repeat" description="TPR" evidence="3">
    <location>
        <begin position="233"/>
        <end position="266"/>
    </location>
</feature>
<dbReference type="EMBL" id="NWUJ01000002">
    <property type="protein sequence ID" value="PFH37616.1"/>
    <property type="molecule type" value="Genomic_DNA"/>
</dbReference>
<organism evidence="6 7">
    <name type="scientific">Besnoitia besnoiti</name>
    <name type="common">Apicomplexan protozoan</name>
    <dbReference type="NCBI Taxonomy" id="94643"/>
    <lineage>
        <taxon>Eukaryota</taxon>
        <taxon>Sar</taxon>
        <taxon>Alveolata</taxon>
        <taxon>Apicomplexa</taxon>
        <taxon>Conoidasida</taxon>
        <taxon>Coccidia</taxon>
        <taxon>Eucoccidiorida</taxon>
        <taxon>Eimeriorina</taxon>
        <taxon>Sarcocystidae</taxon>
        <taxon>Besnoitia</taxon>
    </lineage>
</organism>
<dbReference type="InterPro" id="IPR019734">
    <property type="entry name" value="TPR_rpt"/>
</dbReference>
<protein>
    <submittedName>
        <fullName evidence="6">Tetratricopeptide repeat-containing protein</fullName>
    </submittedName>
</protein>
<dbReference type="GeneID" id="40309055"/>
<evidence type="ECO:0000256" key="2">
    <source>
        <dbReference type="ARBA" id="ARBA00038210"/>
    </source>
</evidence>
<accession>A0A2A9MN64</accession>
<evidence type="ECO:0000313" key="6">
    <source>
        <dbReference type="EMBL" id="PFH37616.1"/>
    </source>
</evidence>
<dbReference type="InterPro" id="IPR011990">
    <property type="entry name" value="TPR-like_helical_dom_sf"/>
</dbReference>
<evidence type="ECO:0000256" key="1">
    <source>
        <dbReference type="ARBA" id="ARBA00022803"/>
    </source>
</evidence>
<dbReference type="KEGG" id="bbes:BESB_040740"/>
<dbReference type="PANTHER" id="PTHR12558">
    <property type="entry name" value="CELL DIVISION CYCLE 16,23,27"/>
    <property type="match status" value="1"/>
</dbReference>
<keyword evidence="4" id="KW-0175">Coiled coil</keyword>
<dbReference type="Gene3D" id="1.25.40.10">
    <property type="entry name" value="Tetratricopeptide repeat domain"/>
    <property type="match status" value="2"/>
</dbReference>
<proteinExistence type="inferred from homology"/>
<evidence type="ECO:0000256" key="3">
    <source>
        <dbReference type="PROSITE-ProRule" id="PRU00339"/>
    </source>
</evidence>
<evidence type="ECO:0000256" key="5">
    <source>
        <dbReference type="SAM" id="MobiDB-lite"/>
    </source>
</evidence>
<name>A0A2A9MN64_BESBE</name>
<dbReference type="STRING" id="94643.A0A2A9MN64"/>